<dbReference type="EMBL" id="CP022315">
    <property type="protein sequence ID" value="ASK61374.1"/>
    <property type="molecule type" value="Genomic_DNA"/>
</dbReference>
<dbReference type="InterPro" id="IPR050982">
    <property type="entry name" value="Auxin_biosynth/cation_transpt"/>
</dbReference>
<evidence type="ECO:0000313" key="3">
    <source>
        <dbReference type="Proteomes" id="UP000198312"/>
    </source>
</evidence>
<dbReference type="PRINTS" id="PR00411">
    <property type="entry name" value="PNDRDTASEI"/>
</dbReference>
<dbReference type="KEGG" id="vil:CFK37_03895"/>
<organism evidence="2 3">
    <name type="scientific">Virgibacillus phasianinus</name>
    <dbReference type="NCBI Taxonomy" id="2017483"/>
    <lineage>
        <taxon>Bacteria</taxon>
        <taxon>Bacillati</taxon>
        <taxon>Bacillota</taxon>
        <taxon>Bacilli</taxon>
        <taxon>Bacillales</taxon>
        <taxon>Bacillaceae</taxon>
        <taxon>Virgibacillus</taxon>
    </lineage>
</organism>
<dbReference type="OrthoDB" id="9773233at2"/>
<keyword evidence="1" id="KW-0560">Oxidoreductase</keyword>
<gene>
    <name evidence="2" type="ORF">CFK37_03895</name>
</gene>
<keyword evidence="3" id="KW-1185">Reference proteome</keyword>
<proteinExistence type="predicted"/>
<protein>
    <submittedName>
        <fullName evidence="2">Flavoprotein</fullName>
    </submittedName>
</protein>
<dbReference type="GO" id="GO:0004497">
    <property type="term" value="F:monooxygenase activity"/>
    <property type="evidence" value="ECO:0007669"/>
    <property type="project" value="TreeGrafter"/>
</dbReference>
<evidence type="ECO:0000313" key="2">
    <source>
        <dbReference type="EMBL" id="ASK61374.1"/>
    </source>
</evidence>
<dbReference type="PANTHER" id="PTHR43539">
    <property type="entry name" value="FLAVIN-BINDING MONOOXYGENASE-LIKE PROTEIN (AFU_ORTHOLOGUE AFUA_4G09220)"/>
    <property type="match status" value="1"/>
</dbReference>
<evidence type="ECO:0000256" key="1">
    <source>
        <dbReference type="ARBA" id="ARBA00023002"/>
    </source>
</evidence>
<accession>A0A220TZB8</accession>
<dbReference type="GO" id="GO:0050660">
    <property type="term" value="F:flavin adenine dinucleotide binding"/>
    <property type="evidence" value="ECO:0007669"/>
    <property type="project" value="TreeGrafter"/>
</dbReference>
<dbReference type="InterPro" id="IPR036188">
    <property type="entry name" value="FAD/NAD-bd_sf"/>
</dbReference>
<dbReference type="SUPFAM" id="SSF51905">
    <property type="entry name" value="FAD/NAD(P)-binding domain"/>
    <property type="match status" value="1"/>
</dbReference>
<sequence>MLSNLPIVIVGAGPVGLAAAAHLNGYNQSFLIVEKGAKAGSNILEWGHVQLFSPWEFNIDQAAKELLEKTQWEQPAADKLPTGKELVNEYLEPLSNLPQIKENIKYNAEVIDITKKNIDKMKSDSRDQTPFVLYVKVNGAIEKIEAKVIIDASGTWNNPNPPFADGIWRNEGLQKNLYTHIPDIATETENFKDKHVAVIGSGHSALNTLIDLTELKAEFPNTKISWIVRKQQIKEAFGGEENDELAARGELGSKAHEIIDNGKVKVHSNFYVEEITEQDGSFVIHSSDGVSINNVDEIIVNTGSRPNFSFLKELRLDVDPIVESTTELAPLIDPNLHSCGTVRPHGEKELRQPDPAFYMTGVKSYGRAPTFLMVTGYEQVRSIVAYLSGDIEEATKVKLRLPETGVCQVNPNQLQIIGVNAGESSCGGSNCGC</sequence>
<dbReference type="Proteomes" id="UP000198312">
    <property type="component" value="Chromosome"/>
</dbReference>
<dbReference type="PRINTS" id="PR00368">
    <property type="entry name" value="FADPNR"/>
</dbReference>
<dbReference type="PANTHER" id="PTHR43539:SF78">
    <property type="entry name" value="FLAVIN-CONTAINING MONOOXYGENASE"/>
    <property type="match status" value="1"/>
</dbReference>
<dbReference type="RefSeq" id="WP_089060651.1">
    <property type="nucleotide sequence ID" value="NZ_CP022315.1"/>
</dbReference>
<dbReference type="AlphaFoldDB" id="A0A220TZB8"/>
<dbReference type="Gene3D" id="3.50.50.60">
    <property type="entry name" value="FAD/NAD(P)-binding domain"/>
    <property type="match status" value="1"/>
</dbReference>
<reference evidence="2 3" key="1">
    <citation type="submission" date="2017-07" db="EMBL/GenBank/DDBJ databases">
        <title>Virgibacillus sp. LM2416.</title>
        <authorList>
            <person name="Tak E.J."/>
            <person name="Bae J.-W."/>
        </authorList>
    </citation>
    <scope>NUCLEOTIDE SEQUENCE [LARGE SCALE GENOMIC DNA]</scope>
    <source>
        <strain evidence="2 3">LM2416</strain>
    </source>
</reference>
<dbReference type="Pfam" id="PF13738">
    <property type="entry name" value="Pyr_redox_3"/>
    <property type="match status" value="1"/>
</dbReference>
<name>A0A220TZB8_9BACI</name>